<dbReference type="EMBL" id="NBWC01000012">
    <property type="protein sequence ID" value="ORL65028.1"/>
    <property type="molecule type" value="Genomic_DNA"/>
</dbReference>
<feature type="signal peptide" evidence="1">
    <location>
        <begin position="1"/>
        <end position="20"/>
    </location>
</feature>
<dbReference type="Proteomes" id="UP000193675">
    <property type="component" value="Unassembled WGS sequence"/>
</dbReference>
<dbReference type="AlphaFoldDB" id="A0A1X0ZZC2"/>
<comment type="caution">
    <text evidence="2">The sequence shown here is derived from an EMBL/GenBank/DDBJ whole genome shotgun (WGS) entry which is preliminary data.</text>
</comment>
<evidence type="ECO:0008006" key="4">
    <source>
        <dbReference type="Google" id="ProtNLM"/>
    </source>
</evidence>
<reference evidence="2 3" key="1">
    <citation type="submission" date="2017-04" db="EMBL/GenBank/DDBJ databases">
        <title>Presence of VIM-2 positive Pseudomonas species in chickens and their surrounding environment.</title>
        <authorList>
            <person name="Zhang R."/>
        </authorList>
    </citation>
    <scope>NUCLEOTIDE SEQUENCE [LARGE SCALE GENOMIC DNA]</scope>
    <source>
        <strain evidence="2 3">DZ-C18</strain>
    </source>
</reference>
<feature type="chain" id="PRO_5010879325" description="Transporter" evidence="1">
    <location>
        <begin position="21"/>
        <end position="250"/>
    </location>
</feature>
<gene>
    <name evidence="2" type="ORF">B7H17_09910</name>
</gene>
<name>A0A1X0ZZC2_PSEPU</name>
<dbReference type="RefSeq" id="WP_084855686.1">
    <property type="nucleotide sequence ID" value="NZ_NBWC01000012.1"/>
</dbReference>
<sequence>MIPMRALFPCLMTLALPALADDLSLSTGLDYTRGDYGTGATSETWYMPVIGKYEAGPMIYKLTIPYLRITNPAVGPGGEPLAGDDCGRVENGLGDTVASVDYAVFDGRDGGNLLVDLVGKVKLPTADEDRCLGTGKTDYSAQVDLVRAFGAMSGFATLGWKKFGDPAGSDFRDPIFTSVGLVARLAPGTSAGAAYDWRQKVTADGDEIQELTLFLTQKLDAHWKVQFYALKGFSDASPDTGGGLLLNRAF</sequence>
<keyword evidence="1" id="KW-0732">Signal</keyword>
<protein>
    <recommendedName>
        <fullName evidence="4">Transporter</fullName>
    </recommendedName>
</protein>
<proteinExistence type="predicted"/>
<evidence type="ECO:0000313" key="2">
    <source>
        <dbReference type="EMBL" id="ORL65028.1"/>
    </source>
</evidence>
<organism evidence="2 3">
    <name type="scientific">Pseudomonas putida</name>
    <name type="common">Arthrobacter siderocapsulatus</name>
    <dbReference type="NCBI Taxonomy" id="303"/>
    <lineage>
        <taxon>Bacteria</taxon>
        <taxon>Pseudomonadati</taxon>
        <taxon>Pseudomonadota</taxon>
        <taxon>Gammaproteobacteria</taxon>
        <taxon>Pseudomonadales</taxon>
        <taxon>Pseudomonadaceae</taxon>
        <taxon>Pseudomonas</taxon>
    </lineage>
</organism>
<dbReference type="OrthoDB" id="194048at2"/>
<evidence type="ECO:0000256" key="1">
    <source>
        <dbReference type="SAM" id="SignalP"/>
    </source>
</evidence>
<evidence type="ECO:0000313" key="3">
    <source>
        <dbReference type="Proteomes" id="UP000193675"/>
    </source>
</evidence>
<accession>A0A1X0ZZC2</accession>